<dbReference type="InterPro" id="IPR027417">
    <property type="entry name" value="P-loop_NTPase"/>
</dbReference>
<name>A0ABW7C328_9ACTN</name>
<dbReference type="SUPFAM" id="SSF52540">
    <property type="entry name" value="P-loop containing nucleoside triphosphate hydrolases"/>
    <property type="match status" value="1"/>
</dbReference>
<organism evidence="1 2">
    <name type="scientific">Streptomyces omiyaensis</name>
    <dbReference type="NCBI Taxonomy" id="68247"/>
    <lineage>
        <taxon>Bacteria</taxon>
        <taxon>Bacillati</taxon>
        <taxon>Actinomycetota</taxon>
        <taxon>Actinomycetes</taxon>
        <taxon>Kitasatosporales</taxon>
        <taxon>Streptomycetaceae</taxon>
        <taxon>Streptomyces</taxon>
    </lineage>
</organism>
<accession>A0ABW7C328</accession>
<dbReference type="EMBL" id="JBICZW010000039">
    <property type="protein sequence ID" value="MFG3194097.1"/>
    <property type="molecule type" value="Genomic_DNA"/>
</dbReference>
<protein>
    <submittedName>
        <fullName evidence="1">ABC transporter</fullName>
    </submittedName>
</protein>
<dbReference type="Gene3D" id="3.40.50.300">
    <property type="entry name" value="P-loop containing nucleotide triphosphate hydrolases"/>
    <property type="match status" value="1"/>
</dbReference>
<keyword evidence="2" id="KW-1185">Reference proteome</keyword>
<dbReference type="Proteomes" id="UP001604282">
    <property type="component" value="Unassembled WGS sequence"/>
</dbReference>
<comment type="caution">
    <text evidence="1">The sequence shown here is derived from an EMBL/GenBank/DDBJ whole genome shotgun (WGS) entry which is preliminary data.</text>
</comment>
<sequence>MTNPAITANGLRKSYGDKVVLDGVDLTVPEGTVFA</sequence>
<evidence type="ECO:0000313" key="2">
    <source>
        <dbReference type="Proteomes" id="UP001604282"/>
    </source>
</evidence>
<gene>
    <name evidence="1" type="ORF">ACGFYS_34860</name>
</gene>
<reference evidence="1 2" key="1">
    <citation type="submission" date="2024-10" db="EMBL/GenBank/DDBJ databases">
        <title>The Natural Products Discovery Center: Release of the First 8490 Sequenced Strains for Exploring Actinobacteria Biosynthetic Diversity.</title>
        <authorList>
            <person name="Kalkreuter E."/>
            <person name="Kautsar S.A."/>
            <person name="Yang D."/>
            <person name="Bader C.D."/>
            <person name="Teijaro C.N."/>
            <person name="Fluegel L."/>
            <person name="Davis C.M."/>
            <person name="Simpson J.R."/>
            <person name="Lauterbach L."/>
            <person name="Steele A.D."/>
            <person name="Gui C."/>
            <person name="Meng S."/>
            <person name="Li G."/>
            <person name="Viehrig K."/>
            <person name="Ye F."/>
            <person name="Su P."/>
            <person name="Kiefer A.F."/>
            <person name="Nichols A."/>
            <person name="Cepeda A.J."/>
            <person name="Yan W."/>
            <person name="Fan B."/>
            <person name="Jiang Y."/>
            <person name="Adhikari A."/>
            <person name="Zheng C.-J."/>
            <person name="Schuster L."/>
            <person name="Cowan T.M."/>
            <person name="Smanski M.J."/>
            <person name="Chevrette M.G."/>
            <person name="De Carvalho L.P.S."/>
            <person name="Shen B."/>
        </authorList>
    </citation>
    <scope>NUCLEOTIDE SEQUENCE [LARGE SCALE GENOMIC DNA]</scope>
    <source>
        <strain evidence="1 2">NPDC048229</strain>
    </source>
</reference>
<evidence type="ECO:0000313" key="1">
    <source>
        <dbReference type="EMBL" id="MFG3194097.1"/>
    </source>
</evidence>
<proteinExistence type="predicted"/>
<feature type="non-terminal residue" evidence="1">
    <location>
        <position position="35"/>
    </location>
</feature>